<evidence type="ECO:0000313" key="10">
    <source>
        <dbReference type="EMBL" id="MBC8317942.1"/>
    </source>
</evidence>
<dbReference type="InterPro" id="IPR036837">
    <property type="entry name" value="Cation_efflux_CTD_sf"/>
</dbReference>
<comment type="subcellular location">
    <subcellularLocation>
        <location evidence="1">Membrane</location>
        <topology evidence="1">Multi-pass membrane protein</topology>
    </subcellularLocation>
</comment>
<evidence type="ECO:0000256" key="2">
    <source>
        <dbReference type="ARBA" id="ARBA00008114"/>
    </source>
</evidence>
<sequence length="253" mass="27634">YRSPRSYSSPTWITNSSANGVYKIFLGEWGFTGATEIALWVSLAGAGLKVWLTLWTGRIGKETRNSAVKALAHDHRNDIYSALAATVGIFFGRSGVPWVDPLAGAIVSLVILHTGVEILRSATADLMDTLPGKRLGVEISNLLTSVDGVQAVEEVHAHRFGPYLVVNITIGVDGLLTVAQGDRIATRAEKILLEKIEFMRRVYVHYHPVESQEPPVGKKNYGPEDKDKEDITANKMGHTTQSNSAQLADMTHN</sequence>
<dbReference type="Pfam" id="PF16916">
    <property type="entry name" value="ZT_dimer"/>
    <property type="match status" value="1"/>
</dbReference>
<comment type="caution">
    <text evidence="10">The sequence shown here is derived from an EMBL/GenBank/DDBJ whole genome shotgun (WGS) entry which is preliminary data.</text>
</comment>
<name>A0A8J6NEB2_9BACT</name>
<dbReference type="SUPFAM" id="SSF160240">
    <property type="entry name" value="Cation efflux protein cytoplasmic domain-like"/>
    <property type="match status" value="1"/>
</dbReference>
<evidence type="ECO:0000256" key="3">
    <source>
        <dbReference type="ARBA" id="ARBA00022448"/>
    </source>
</evidence>
<dbReference type="InterPro" id="IPR058533">
    <property type="entry name" value="Cation_efflux_TM"/>
</dbReference>
<feature type="compositionally biased region" description="Polar residues" evidence="7">
    <location>
        <begin position="237"/>
        <end position="246"/>
    </location>
</feature>
<keyword evidence="4" id="KW-0812">Transmembrane</keyword>
<keyword evidence="3" id="KW-0813">Transport</keyword>
<dbReference type="AlphaFoldDB" id="A0A8J6NEB2"/>
<evidence type="ECO:0000313" key="11">
    <source>
        <dbReference type="Proteomes" id="UP000614424"/>
    </source>
</evidence>
<accession>A0A8J6NEB2</accession>
<dbReference type="PANTHER" id="PTHR43840:SF15">
    <property type="entry name" value="MITOCHONDRIAL METAL TRANSPORTER 1-RELATED"/>
    <property type="match status" value="1"/>
</dbReference>
<feature type="region of interest" description="Disordered" evidence="7">
    <location>
        <begin position="211"/>
        <end position="253"/>
    </location>
</feature>
<dbReference type="NCBIfam" id="TIGR01297">
    <property type="entry name" value="CDF"/>
    <property type="match status" value="1"/>
</dbReference>
<dbReference type="Gene3D" id="3.30.70.1350">
    <property type="entry name" value="Cation efflux protein, cytoplasmic domain"/>
    <property type="match status" value="1"/>
</dbReference>
<dbReference type="InterPro" id="IPR050291">
    <property type="entry name" value="CDF_Transporter"/>
</dbReference>
<evidence type="ECO:0000259" key="8">
    <source>
        <dbReference type="Pfam" id="PF01545"/>
    </source>
</evidence>
<keyword evidence="6" id="KW-0472">Membrane</keyword>
<feature type="compositionally biased region" description="Basic and acidic residues" evidence="7">
    <location>
        <begin position="221"/>
        <end position="232"/>
    </location>
</feature>
<dbReference type="InterPro" id="IPR027470">
    <property type="entry name" value="Cation_efflux_CTD"/>
</dbReference>
<evidence type="ECO:0000259" key="9">
    <source>
        <dbReference type="Pfam" id="PF16916"/>
    </source>
</evidence>
<comment type="similarity">
    <text evidence="2">Belongs to the cation diffusion facilitator (CDF) transporter (TC 2.A.4) family.</text>
</comment>
<dbReference type="PANTHER" id="PTHR43840">
    <property type="entry name" value="MITOCHONDRIAL METAL TRANSPORTER 1-RELATED"/>
    <property type="match status" value="1"/>
</dbReference>
<evidence type="ECO:0000256" key="7">
    <source>
        <dbReference type="SAM" id="MobiDB-lite"/>
    </source>
</evidence>
<organism evidence="10 11">
    <name type="scientific">Candidatus Desulfobia pelagia</name>
    <dbReference type="NCBI Taxonomy" id="2841692"/>
    <lineage>
        <taxon>Bacteria</taxon>
        <taxon>Pseudomonadati</taxon>
        <taxon>Thermodesulfobacteriota</taxon>
        <taxon>Desulfobulbia</taxon>
        <taxon>Desulfobulbales</taxon>
        <taxon>Desulfobulbaceae</taxon>
        <taxon>Candidatus Desulfobia</taxon>
    </lineage>
</organism>
<dbReference type="InterPro" id="IPR002524">
    <property type="entry name" value="Cation_efflux"/>
</dbReference>
<evidence type="ECO:0000256" key="1">
    <source>
        <dbReference type="ARBA" id="ARBA00004141"/>
    </source>
</evidence>
<dbReference type="GO" id="GO:0016020">
    <property type="term" value="C:membrane"/>
    <property type="evidence" value="ECO:0007669"/>
    <property type="project" value="UniProtKB-SubCell"/>
</dbReference>
<dbReference type="EMBL" id="JACNJZ010000116">
    <property type="protein sequence ID" value="MBC8317942.1"/>
    <property type="molecule type" value="Genomic_DNA"/>
</dbReference>
<keyword evidence="5" id="KW-1133">Transmembrane helix</keyword>
<evidence type="ECO:0000256" key="4">
    <source>
        <dbReference type="ARBA" id="ARBA00022692"/>
    </source>
</evidence>
<feature type="non-terminal residue" evidence="10">
    <location>
        <position position="1"/>
    </location>
</feature>
<feature type="domain" description="Cation efflux protein cytoplasmic" evidence="9">
    <location>
        <begin position="138"/>
        <end position="208"/>
    </location>
</feature>
<dbReference type="Gene3D" id="1.20.1510.10">
    <property type="entry name" value="Cation efflux protein transmembrane domain"/>
    <property type="match status" value="1"/>
</dbReference>
<reference evidence="10 11" key="1">
    <citation type="submission" date="2020-08" db="EMBL/GenBank/DDBJ databases">
        <title>Bridging the membrane lipid divide: bacteria of the FCB group superphylum have the potential to synthesize archaeal ether lipids.</title>
        <authorList>
            <person name="Villanueva L."/>
            <person name="Von Meijenfeldt F.A.B."/>
            <person name="Westbye A.B."/>
            <person name="Yadav S."/>
            <person name="Hopmans E.C."/>
            <person name="Dutilh B.E."/>
            <person name="Sinninghe Damste J.S."/>
        </authorList>
    </citation>
    <scope>NUCLEOTIDE SEQUENCE [LARGE SCALE GENOMIC DNA]</scope>
    <source>
        <strain evidence="10">NIOZ-UU47</strain>
    </source>
</reference>
<evidence type="ECO:0000256" key="6">
    <source>
        <dbReference type="ARBA" id="ARBA00023136"/>
    </source>
</evidence>
<dbReference type="GO" id="GO:0008324">
    <property type="term" value="F:monoatomic cation transmembrane transporter activity"/>
    <property type="evidence" value="ECO:0007669"/>
    <property type="project" value="InterPro"/>
</dbReference>
<protein>
    <submittedName>
        <fullName evidence="10">Cation transporter</fullName>
    </submittedName>
</protein>
<dbReference type="SUPFAM" id="SSF161111">
    <property type="entry name" value="Cation efflux protein transmembrane domain-like"/>
    <property type="match status" value="1"/>
</dbReference>
<dbReference type="Proteomes" id="UP000614424">
    <property type="component" value="Unassembled WGS sequence"/>
</dbReference>
<feature type="domain" description="Cation efflux protein transmembrane" evidence="8">
    <location>
        <begin position="35"/>
        <end position="127"/>
    </location>
</feature>
<gene>
    <name evidence="10" type="ORF">H8E41_08540</name>
</gene>
<dbReference type="InterPro" id="IPR027469">
    <property type="entry name" value="Cation_efflux_TMD_sf"/>
</dbReference>
<evidence type="ECO:0000256" key="5">
    <source>
        <dbReference type="ARBA" id="ARBA00022989"/>
    </source>
</evidence>
<proteinExistence type="inferred from homology"/>
<dbReference type="Pfam" id="PF01545">
    <property type="entry name" value="Cation_efflux"/>
    <property type="match status" value="1"/>
</dbReference>